<evidence type="ECO:0000313" key="1">
    <source>
        <dbReference type="EMBL" id="AGH40921.1"/>
    </source>
</evidence>
<dbReference type="PATRIC" id="fig|1254439.12.peg.653"/>
<dbReference type="HOGENOM" id="CLU_2663734_0_0_11"/>
<accession>M4RBR5</accession>
<gene>
    <name evidence="1" type="ORF">D805_0654</name>
</gene>
<reference evidence="1 2" key="1">
    <citation type="journal article" date="2013" name="Genome Announc.">
        <title>Complete Genome Sequence of the Probiotic Bifidobacterium thermophilum Strain RBL67.</title>
        <authorList>
            <person name="Jans C."/>
            <person name="Lacroix C."/>
            <person name="Follador R."/>
            <person name="Stevens M.J."/>
        </authorList>
    </citation>
    <scope>NUCLEOTIDE SEQUENCE [LARGE SCALE GENOMIC DNA]</scope>
    <source>
        <strain evidence="1 2">RBL67</strain>
    </source>
</reference>
<protein>
    <submittedName>
        <fullName evidence="1">Uncharacterized protein</fullName>
    </submittedName>
</protein>
<dbReference type="EMBL" id="CP004346">
    <property type="protein sequence ID" value="AGH40921.1"/>
    <property type="molecule type" value="Genomic_DNA"/>
</dbReference>
<evidence type="ECO:0000313" key="2">
    <source>
        <dbReference type="Proteomes" id="UP000011835"/>
    </source>
</evidence>
<dbReference type="AlphaFoldDB" id="M4RBR5"/>
<dbReference type="Proteomes" id="UP000011835">
    <property type="component" value="Chromosome"/>
</dbReference>
<organism evidence="1 2">
    <name type="scientific">Bifidobacterium thermophilum RBL67</name>
    <dbReference type="NCBI Taxonomy" id="1254439"/>
    <lineage>
        <taxon>Bacteria</taxon>
        <taxon>Bacillati</taxon>
        <taxon>Actinomycetota</taxon>
        <taxon>Actinomycetes</taxon>
        <taxon>Bifidobacteriales</taxon>
        <taxon>Bifidobacteriaceae</taxon>
        <taxon>Bifidobacterium</taxon>
    </lineage>
</organism>
<dbReference type="KEGG" id="btp:D805_0654"/>
<proteinExistence type="predicted"/>
<sequence>MAQRVSHDASVTRIARRPVMHVARWSSHTCRHAAAQGNFLSSITVTLVIPAYPLAGVGAKAGAERFWRRSGPRRE</sequence>
<keyword evidence="2" id="KW-1185">Reference proteome</keyword>
<name>M4RBR5_9BIFI</name>